<evidence type="ECO:0000313" key="1">
    <source>
        <dbReference type="EMBL" id="DAF60173.1"/>
    </source>
</evidence>
<protein>
    <submittedName>
        <fullName evidence="1">Terminase large subunit</fullName>
    </submittedName>
</protein>
<reference evidence="1" key="1">
    <citation type="journal article" date="2021" name="Proc. Natl. Acad. Sci. U.S.A.">
        <title>A Catalog of Tens of Thousands of Viruses from Human Metagenomes Reveals Hidden Associations with Chronic Diseases.</title>
        <authorList>
            <person name="Tisza M.J."/>
            <person name="Buck C.B."/>
        </authorList>
    </citation>
    <scope>NUCLEOTIDE SEQUENCE</scope>
    <source>
        <strain evidence="1">CtDwO1</strain>
    </source>
</reference>
<dbReference type="EMBL" id="BK032784">
    <property type="protein sequence ID" value="DAF60173.1"/>
    <property type="molecule type" value="Genomic_DNA"/>
</dbReference>
<dbReference type="Gene3D" id="3.30.420.240">
    <property type="match status" value="1"/>
</dbReference>
<proteinExistence type="predicted"/>
<name>A0A8S5TA21_9CAUD</name>
<sequence>MAYRHNLQNKYNKKLIWRQYSKDSRCCRDSMSDKEQVNKIIKENDRRNEAIYAKFNPVTGEGSIGERTRVCISDFVMPVQWLPNTMMKIPFVKKLIHYGSIDKFLTNVLHVIPNDTDRQKVSKKLIRLRYKHDFAFWAATLIYIKPKGGGDDVLFRLTRPQRKLLEKFESKRTADMPIRLILLKARQWGGSTTTQMYFAWLQFIHKVGLNSLIIAHQGSTSDDIMDMFNRMIKEYPVELLHNMGEVYSDNEAKIVGVGKSGSIHRVPQRNCKIKIGTAERPDGCRGGDYNLVHLSEVGIWKSTEGKTPEDIVRSACSGILYKPYTMIVMESTANGTGNFFHREYEAASDPHIPSQFDALFIAWFDIEQYSLPFNSHVELKAFAENLYLNRENANVMSPREESGKYLWWLWNKGATLEAIHWYMEERSGKNDHGVMASEYPSDDIEAFVHSGSMVFDRYQVEEFKPACRPPRFIGDVYGKQAEGEDALASLRFHEDAQGLLWIWALPEEDDEVEITDRYLTVVDVGGRTEKADWSDIVVFDRINLMDGGRPAVVAEWYGHCDMDILAWKSAQIAGFYNNSLLVIESNTMDSRDKERHVEGGDQSLYILNQIGSVYPNMYARRQSEDEIRQGLPKKYGFNTNPATKPMIISTLIKCVRERLYTERDMRALDELLVYEKKQNGSYGAISGRHDDKVMTRAIGMHICFYEMDMPTIVERKERGLHYHRGPMTAATI</sequence>
<accession>A0A8S5TA21</accession>
<organism evidence="1">
    <name type="scientific">Podoviridae sp. ctDwO1</name>
    <dbReference type="NCBI Taxonomy" id="2827726"/>
    <lineage>
        <taxon>Viruses</taxon>
        <taxon>Duplodnaviria</taxon>
        <taxon>Heunggongvirae</taxon>
        <taxon>Uroviricota</taxon>
        <taxon>Caudoviricetes</taxon>
    </lineage>
</organism>
<dbReference type="InterPro" id="IPR027417">
    <property type="entry name" value="P-loop_NTPase"/>
</dbReference>
<dbReference type="Gene3D" id="3.40.50.300">
    <property type="entry name" value="P-loop containing nucleotide triphosphate hydrolases"/>
    <property type="match status" value="1"/>
</dbReference>